<accession>A0A518CKQ6</accession>
<protein>
    <submittedName>
        <fullName evidence="2">FHA domain protein</fullName>
    </submittedName>
</protein>
<dbReference type="SUPFAM" id="SSF49879">
    <property type="entry name" value="SMAD/FHA domain"/>
    <property type="match status" value="1"/>
</dbReference>
<sequence>MLAKLIPLDGSDPIIIEHDLTLVGRSQGFCDLYIDKHSISKLHCLIARTDGLLYIRDLASTNGTRVNGQKVTRGALLPGDELFFAGIGFKVYLGPDEPLINQILDDSFADEELLTADGSDSDVRLIED</sequence>
<feature type="domain" description="FHA" evidence="1">
    <location>
        <begin position="21"/>
        <end position="71"/>
    </location>
</feature>
<name>A0A518CKQ6_9PLAN</name>
<dbReference type="SMART" id="SM00240">
    <property type="entry name" value="FHA"/>
    <property type="match status" value="1"/>
</dbReference>
<dbReference type="RefSeq" id="WP_144994707.1">
    <property type="nucleotide sequence ID" value="NZ_CP036281.1"/>
</dbReference>
<dbReference type="Proteomes" id="UP000317178">
    <property type="component" value="Chromosome"/>
</dbReference>
<reference evidence="2 3" key="1">
    <citation type="submission" date="2019-02" db="EMBL/GenBank/DDBJ databases">
        <title>Deep-cultivation of Planctomycetes and their phenomic and genomic characterization uncovers novel biology.</title>
        <authorList>
            <person name="Wiegand S."/>
            <person name="Jogler M."/>
            <person name="Boedeker C."/>
            <person name="Pinto D."/>
            <person name="Vollmers J."/>
            <person name="Rivas-Marin E."/>
            <person name="Kohn T."/>
            <person name="Peeters S.H."/>
            <person name="Heuer A."/>
            <person name="Rast P."/>
            <person name="Oberbeckmann S."/>
            <person name="Bunk B."/>
            <person name="Jeske O."/>
            <person name="Meyerdierks A."/>
            <person name="Storesund J.E."/>
            <person name="Kallscheuer N."/>
            <person name="Luecker S."/>
            <person name="Lage O.M."/>
            <person name="Pohl T."/>
            <person name="Merkel B.J."/>
            <person name="Hornburger P."/>
            <person name="Mueller R.-W."/>
            <person name="Bruemmer F."/>
            <person name="Labrenz M."/>
            <person name="Spormann A.M."/>
            <person name="Op den Camp H."/>
            <person name="Overmann J."/>
            <person name="Amann R."/>
            <person name="Jetten M.S.M."/>
            <person name="Mascher T."/>
            <person name="Medema M.H."/>
            <person name="Devos D.P."/>
            <person name="Kaster A.-K."/>
            <person name="Ovreas L."/>
            <person name="Rohde M."/>
            <person name="Galperin M.Y."/>
            <person name="Jogler C."/>
        </authorList>
    </citation>
    <scope>NUCLEOTIDE SEQUENCE [LARGE SCALE GENOMIC DNA]</scope>
    <source>
        <strain evidence="2 3">Pla110</strain>
    </source>
</reference>
<dbReference type="CDD" id="cd00060">
    <property type="entry name" value="FHA"/>
    <property type="match status" value="1"/>
</dbReference>
<gene>
    <name evidence="2" type="ORF">Pla110_15280</name>
</gene>
<dbReference type="KEGG" id="plon:Pla110_15280"/>
<evidence type="ECO:0000313" key="2">
    <source>
        <dbReference type="EMBL" id="QDU79810.1"/>
    </source>
</evidence>
<evidence type="ECO:0000259" key="1">
    <source>
        <dbReference type="PROSITE" id="PS50006"/>
    </source>
</evidence>
<keyword evidence="3" id="KW-1185">Reference proteome</keyword>
<evidence type="ECO:0000313" key="3">
    <source>
        <dbReference type="Proteomes" id="UP000317178"/>
    </source>
</evidence>
<organism evidence="2 3">
    <name type="scientific">Polystyrenella longa</name>
    <dbReference type="NCBI Taxonomy" id="2528007"/>
    <lineage>
        <taxon>Bacteria</taxon>
        <taxon>Pseudomonadati</taxon>
        <taxon>Planctomycetota</taxon>
        <taxon>Planctomycetia</taxon>
        <taxon>Planctomycetales</taxon>
        <taxon>Planctomycetaceae</taxon>
        <taxon>Polystyrenella</taxon>
    </lineage>
</organism>
<dbReference type="InterPro" id="IPR008984">
    <property type="entry name" value="SMAD_FHA_dom_sf"/>
</dbReference>
<proteinExistence type="predicted"/>
<dbReference type="InterPro" id="IPR000253">
    <property type="entry name" value="FHA_dom"/>
</dbReference>
<dbReference type="EMBL" id="CP036281">
    <property type="protein sequence ID" value="QDU79810.1"/>
    <property type="molecule type" value="Genomic_DNA"/>
</dbReference>
<dbReference type="OrthoDB" id="277679at2"/>
<dbReference type="AlphaFoldDB" id="A0A518CKQ6"/>
<dbReference type="Pfam" id="PF00498">
    <property type="entry name" value="FHA"/>
    <property type="match status" value="1"/>
</dbReference>
<dbReference type="Gene3D" id="2.60.200.20">
    <property type="match status" value="1"/>
</dbReference>
<dbReference type="PROSITE" id="PS50006">
    <property type="entry name" value="FHA_DOMAIN"/>
    <property type="match status" value="1"/>
</dbReference>